<comment type="subunit">
    <text evidence="3">The RNase H2 complex is a heterotrimer composed of the catalytic subunit RNASEH2A and the non-catalytic subunits RNASEH2B and RNASEH2C.</text>
</comment>
<evidence type="ECO:0000313" key="11">
    <source>
        <dbReference type="EMBL" id="ESO86408.1"/>
    </source>
</evidence>
<evidence type="ECO:0000313" key="12">
    <source>
        <dbReference type="Proteomes" id="UP000030746"/>
    </source>
</evidence>
<dbReference type="HOGENOM" id="CLU_059802_0_0_1"/>
<protein>
    <recommendedName>
        <fullName evidence="4">Ribonuclease H2 subunit B</fullName>
    </recommendedName>
    <alternativeName>
        <fullName evidence="7">Ribonuclease HI subunit B</fullName>
    </alternativeName>
</protein>
<evidence type="ECO:0000256" key="1">
    <source>
        <dbReference type="ARBA" id="ARBA00004123"/>
    </source>
</evidence>
<dbReference type="STRING" id="225164.V3Z6L0"/>
<dbReference type="GO" id="GO:0032299">
    <property type="term" value="C:ribonuclease H2 complex"/>
    <property type="evidence" value="ECO:0007669"/>
    <property type="project" value="InterPro"/>
</dbReference>
<dbReference type="AlphaFoldDB" id="V3Z6L0"/>
<dbReference type="Pfam" id="PF17745">
    <property type="entry name" value="Ydr279_N"/>
    <property type="match status" value="1"/>
</dbReference>
<accession>V3Z6L0</accession>
<dbReference type="Pfam" id="PF09468">
    <property type="entry name" value="RNase_H2-Ydr279"/>
    <property type="match status" value="1"/>
</dbReference>
<organism evidence="11 12">
    <name type="scientific">Lottia gigantea</name>
    <name type="common">Giant owl limpet</name>
    <dbReference type="NCBI Taxonomy" id="225164"/>
    <lineage>
        <taxon>Eukaryota</taxon>
        <taxon>Metazoa</taxon>
        <taxon>Spiralia</taxon>
        <taxon>Lophotrochozoa</taxon>
        <taxon>Mollusca</taxon>
        <taxon>Gastropoda</taxon>
        <taxon>Patellogastropoda</taxon>
        <taxon>Lottioidea</taxon>
        <taxon>Lottiidae</taxon>
        <taxon>Lottia</taxon>
    </lineage>
</organism>
<dbReference type="KEGG" id="lgi:LOTGIDRAFT_235451"/>
<comment type="similarity">
    <text evidence="2">Belongs to the RNase H2 subunit B family.</text>
</comment>
<proteinExistence type="inferred from homology"/>
<evidence type="ECO:0000256" key="2">
    <source>
        <dbReference type="ARBA" id="ARBA00009823"/>
    </source>
</evidence>
<dbReference type="CDD" id="cd09270">
    <property type="entry name" value="RNase_H2-B"/>
    <property type="match status" value="1"/>
</dbReference>
<feature type="domain" description="Ribonuclease H2 subunit B wHTH" evidence="9">
    <location>
        <begin position="102"/>
        <end position="230"/>
    </location>
</feature>
<dbReference type="PANTHER" id="PTHR13383">
    <property type="entry name" value="RIBONUCLEASE H2 SUBUNIT B"/>
    <property type="match status" value="1"/>
</dbReference>
<evidence type="ECO:0000256" key="4">
    <source>
        <dbReference type="ARBA" id="ARBA00019062"/>
    </source>
</evidence>
<evidence type="ECO:0000256" key="5">
    <source>
        <dbReference type="ARBA" id="ARBA00023242"/>
    </source>
</evidence>
<dbReference type="OrthoDB" id="29098at2759"/>
<evidence type="ECO:0000259" key="9">
    <source>
        <dbReference type="Pfam" id="PF09468"/>
    </source>
</evidence>
<comment type="subcellular location">
    <subcellularLocation>
        <location evidence="1">Nucleus</location>
    </subcellularLocation>
</comment>
<evidence type="ECO:0000256" key="3">
    <source>
        <dbReference type="ARBA" id="ARBA00011277"/>
    </source>
</evidence>
<dbReference type="GO" id="GO:0005654">
    <property type="term" value="C:nucleoplasm"/>
    <property type="evidence" value="ECO:0007669"/>
    <property type="project" value="TreeGrafter"/>
</dbReference>
<dbReference type="Gene3D" id="2.20.25.530">
    <property type="match status" value="1"/>
</dbReference>
<dbReference type="Gene3D" id="1.10.20.120">
    <property type="match status" value="1"/>
</dbReference>
<dbReference type="GeneID" id="20249853"/>
<reference evidence="11 12" key="1">
    <citation type="journal article" date="2013" name="Nature">
        <title>Insights into bilaterian evolution from three spiralian genomes.</title>
        <authorList>
            <person name="Simakov O."/>
            <person name="Marletaz F."/>
            <person name="Cho S.J."/>
            <person name="Edsinger-Gonzales E."/>
            <person name="Havlak P."/>
            <person name="Hellsten U."/>
            <person name="Kuo D.H."/>
            <person name="Larsson T."/>
            <person name="Lv J."/>
            <person name="Arendt D."/>
            <person name="Savage R."/>
            <person name="Osoegawa K."/>
            <person name="de Jong P."/>
            <person name="Grimwood J."/>
            <person name="Chapman J.A."/>
            <person name="Shapiro H."/>
            <person name="Aerts A."/>
            <person name="Otillar R.P."/>
            <person name="Terry A.Y."/>
            <person name="Boore J.L."/>
            <person name="Grigoriev I.V."/>
            <person name="Lindberg D.R."/>
            <person name="Seaver E.C."/>
            <person name="Weisblat D.A."/>
            <person name="Putnam N.H."/>
            <person name="Rokhsar D.S."/>
        </authorList>
    </citation>
    <scope>NUCLEOTIDE SEQUENCE [LARGE SCALE GENOMIC DNA]</scope>
</reference>
<name>V3Z6L0_LOTGI</name>
<evidence type="ECO:0000256" key="7">
    <source>
        <dbReference type="ARBA" id="ARBA00033464"/>
    </source>
</evidence>
<dbReference type="CTD" id="20249853"/>
<dbReference type="Proteomes" id="UP000030746">
    <property type="component" value="Unassembled WGS sequence"/>
</dbReference>
<gene>
    <name evidence="11" type="ORF">LOTGIDRAFT_235451</name>
</gene>
<feature type="domain" description="Rnh202 triple barrel" evidence="10">
    <location>
        <begin position="40"/>
        <end position="99"/>
    </location>
</feature>
<dbReference type="InterPro" id="IPR041195">
    <property type="entry name" value="Rnh202_N"/>
</dbReference>
<dbReference type="EMBL" id="KB203083">
    <property type="protein sequence ID" value="ESO86408.1"/>
    <property type="molecule type" value="Genomic_DNA"/>
</dbReference>
<sequence>MPKRPASRQSVSKLTPDPDQAQWVFIVNDKVLEFNGDNENKPIICQLRHPKTDEGSYYLFSPDGKDIYEVIKYKEEFRSWLIDQTVQQDGGIVITSPVDPVFLVLPYLIQKDKCSKFMTLDQIVVDEKFSECRRLQECQGLEELHQVADIKGDDDFKAYRYNEEKTMSWLKAKVDILTDHIIKKELHVNTSQSSNFVKSKKEENIERDVFVKYSYGIISDYLPLTLSKQLHQYLGIPEVEEKPKTSNSTEEPPAKRVKLEEIKPLEDYSKQNKDKKKTTLSKKLSNAQKKLEKVDKSGMKSLASFFSPKPKS</sequence>
<evidence type="ECO:0000259" key="10">
    <source>
        <dbReference type="Pfam" id="PF17745"/>
    </source>
</evidence>
<dbReference type="OMA" id="AQWVLIA"/>
<evidence type="ECO:0000256" key="6">
    <source>
        <dbReference type="ARBA" id="ARBA00024778"/>
    </source>
</evidence>
<feature type="compositionally biased region" description="Basic and acidic residues" evidence="8">
    <location>
        <begin position="252"/>
        <end position="272"/>
    </location>
</feature>
<dbReference type="GO" id="GO:0006401">
    <property type="term" value="P:RNA catabolic process"/>
    <property type="evidence" value="ECO:0007669"/>
    <property type="project" value="TreeGrafter"/>
</dbReference>
<dbReference type="InterPro" id="IPR040456">
    <property type="entry name" value="RNase_H2_suB"/>
</dbReference>
<dbReference type="PANTHER" id="PTHR13383:SF11">
    <property type="entry name" value="RIBONUCLEASE H2 SUBUNIT B"/>
    <property type="match status" value="1"/>
</dbReference>
<keyword evidence="12" id="KW-1185">Reference proteome</keyword>
<dbReference type="FunFam" id="1.10.20.120:FF:000002">
    <property type="entry name" value="Ribonuclease H2 subunit B"/>
    <property type="match status" value="1"/>
</dbReference>
<keyword evidence="5" id="KW-0539">Nucleus</keyword>
<feature type="region of interest" description="Disordered" evidence="8">
    <location>
        <begin position="241"/>
        <end position="295"/>
    </location>
</feature>
<evidence type="ECO:0000256" key="8">
    <source>
        <dbReference type="SAM" id="MobiDB-lite"/>
    </source>
</evidence>
<dbReference type="RefSeq" id="XP_009062943.1">
    <property type="nucleotide sequence ID" value="XM_009064695.1"/>
</dbReference>
<dbReference type="InterPro" id="IPR019024">
    <property type="entry name" value="RNase_H2_suB_wHTH"/>
</dbReference>
<comment type="function">
    <text evidence="6">Non catalytic subunit of RNase H2, an endonuclease that specifically degrades the RNA of RNA:DNA hybrids. Participates in DNA replication, possibly by mediating the removal of lagging-strand Okazaki fragment RNA primers during DNA replication. Mediates the excision of single ribonucleotides from DNA:RNA duplexes.</text>
</comment>